<dbReference type="PATRIC" id="fig|1158608.3.peg.2881"/>
<name>R2SBL4_9ENTE</name>
<keyword evidence="1" id="KW-0812">Transmembrane</keyword>
<dbReference type="STRING" id="155618.RV06_GL001926"/>
<dbReference type="RefSeq" id="WP_010763102.1">
    <property type="nucleotide sequence ID" value="NZ_KB946316.1"/>
</dbReference>
<keyword evidence="1" id="KW-1133">Transmembrane helix</keyword>
<feature type="transmembrane region" description="Helical" evidence="1">
    <location>
        <begin position="73"/>
        <end position="96"/>
    </location>
</feature>
<evidence type="ECO:0000256" key="1">
    <source>
        <dbReference type="SAM" id="Phobius"/>
    </source>
</evidence>
<gene>
    <name evidence="3" type="ORF">I583_00630</name>
    <name evidence="2" type="ORF">UAW_02946</name>
</gene>
<evidence type="ECO:0000313" key="2">
    <source>
        <dbReference type="EMBL" id="EOH92905.1"/>
    </source>
</evidence>
<comment type="caution">
    <text evidence="2">The sequence shown here is derived from an EMBL/GenBank/DDBJ whole genome shotgun (WGS) entry which is preliminary data.</text>
</comment>
<proteinExistence type="predicted"/>
<keyword evidence="5" id="KW-1185">Reference proteome</keyword>
<dbReference type="EMBL" id="AJAR01000027">
    <property type="protein sequence ID" value="EOH92905.1"/>
    <property type="molecule type" value="Genomic_DNA"/>
</dbReference>
<accession>R2SBL4</accession>
<dbReference type="AlphaFoldDB" id="R2SBL4"/>
<evidence type="ECO:0000313" key="4">
    <source>
        <dbReference type="Proteomes" id="UP000013858"/>
    </source>
</evidence>
<evidence type="ECO:0000313" key="5">
    <source>
        <dbReference type="Proteomes" id="UP000014197"/>
    </source>
</evidence>
<evidence type="ECO:0000313" key="3">
    <source>
        <dbReference type="EMBL" id="EOT61648.1"/>
    </source>
</evidence>
<keyword evidence="1" id="KW-0472">Membrane</keyword>
<dbReference type="Proteomes" id="UP000013858">
    <property type="component" value="Unassembled WGS sequence"/>
</dbReference>
<dbReference type="Proteomes" id="UP000014197">
    <property type="component" value="Unassembled WGS sequence"/>
</dbReference>
<organism evidence="2 4">
    <name type="scientific">Enterococcus haemoperoxidus ATCC BAA-382</name>
    <dbReference type="NCBI Taxonomy" id="1158608"/>
    <lineage>
        <taxon>Bacteria</taxon>
        <taxon>Bacillati</taxon>
        <taxon>Bacillota</taxon>
        <taxon>Bacilli</taxon>
        <taxon>Lactobacillales</taxon>
        <taxon>Enterococcaceae</taxon>
        <taxon>Enterococcus</taxon>
    </lineage>
</organism>
<dbReference type="EMBL" id="ASVY01000002">
    <property type="protein sequence ID" value="EOT61648.1"/>
    <property type="molecule type" value="Genomic_DNA"/>
</dbReference>
<reference evidence="2 4" key="1">
    <citation type="submission" date="2013-02" db="EMBL/GenBank/DDBJ databases">
        <title>The Genome Sequence of Enterococcus haemoperoxidus BAA-382.</title>
        <authorList>
            <consortium name="The Broad Institute Genome Sequencing Platform"/>
            <consortium name="The Broad Institute Genome Sequencing Center for Infectious Disease"/>
            <person name="Earl A.M."/>
            <person name="Gilmore M.S."/>
            <person name="Lebreton F."/>
            <person name="Walker B."/>
            <person name="Young S.K."/>
            <person name="Zeng Q."/>
            <person name="Gargeya S."/>
            <person name="Fitzgerald M."/>
            <person name="Haas B."/>
            <person name="Abouelleil A."/>
            <person name="Alvarado L."/>
            <person name="Arachchi H.M."/>
            <person name="Berlin A.M."/>
            <person name="Chapman S.B."/>
            <person name="Dewar J."/>
            <person name="Goldberg J."/>
            <person name="Griggs A."/>
            <person name="Gujja S."/>
            <person name="Hansen M."/>
            <person name="Howarth C."/>
            <person name="Imamovic A."/>
            <person name="Larimer J."/>
            <person name="McCowan C."/>
            <person name="Murphy C."/>
            <person name="Neiman D."/>
            <person name="Pearson M."/>
            <person name="Priest M."/>
            <person name="Roberts A."/>
            <person name="Saif S."/>
            <person name="Shea T."/>
            <person name="Sisk P."/>
            <person name="Sykes S."/>
            <person name="Wortman J."/>
            <person name="Nusbaum C."/>
            <person name="Birren B."/>
        </authorList>
    </citation>
    <scope>NUCLEOTIDE SEQUENCE [LARGE SCALE GENOMIC DNA]</scope>
    <source>
        <strain evidence="2 4">ATCC BAA-382</strain>
    </source>
</reference>
<reference evidence="3 5" key="2">
    <citation type="submission" date="2013-03" db="EMBL/GenBank/DDBJ databases">
        <title>The Genome Sequence of Enterococcus haemoperoxidus BAA-382 (PacBio/Illumina hybrid assembly).</title>
        <authorList>
            <consortium name="The Broad Institute Genomics Platform"/>
            <consortium name="The Broad Institute Genome Sequencing Center for Infectious Disease"/>
            <person name="Earl A."/>
            <person name="Russ C."/>
            <person name="Gilmore M."/>
            <person name="Surin D."/>
            <person name="Walker B."/>
            <person name="Young S."/>
            <person name="Zeng Q."/>
            <person name="Gargeya S."/>
            <person name="Fitzgerald M."/>
            <person name="Haas B."/>
            <person name="Abouelleil A."/>
            <person name="Allen A.W."/>
            <person name="Alvarado L."/>
            <person name="Arachchi H.M."/>
            <person name="Berlin A.M."/>
            <person name="Chapman S.B."/>
            <person name="Gainer-Dewar J."/>
            <person name="Goldberg J."/>
            <person name="Griggs A."/>
            <person name="Gujja S."/>
            <person name="Hansen M."/>
            <person name="Howarth C."/>
            <person name="Imamovic A."/>
            <person name="Ireland A."/>
            <person name="Larimer J."/>
            <person name="McCowan C."/>
            <person name="Murphy C."/>
            <person name="Pearson M."/>
            <person name="Poon T.W."/>
            <person name="Priest M."/>
            <person name="Roberts A."/>
            <person name="Saif S."/>
            <person name="Shea T."/>
            <person name="Sisk P."/>
            <person name="Sykes S."/>
            <person name="Wortman J."/>
            <person name="Nusbaum C."/>
            <person name="Birren B."/>
        </authorList>
    </citation>
    <scope>NUCLEOTIDE SEQUENCE [LARGE SCALE GENOMIC DNA]</scope>
    <source>
        <strain evidence="3 5">ATCC BAA-382</strain>
    </source>
</reference>
<protein>
    <submittedName>
        <fullName evidence="2">Uncharacterized protein</fullName>
    </submittedName>
</protein>
<sequence>MKKFLHVFALVSIFFILPIHTVLAVENEESNGLVIQIEPADKPTDKGIIGKPMPKVPNTSGPKNGSLPHLGQMITSFILLLSGIACLIVFCGVLSFKKIYYSV</sequence>